<proteinExistence type="predicted"/>
<name>A0A7N6A691_ANATE</name>
<gene>
    <name evidence="3" type="primary">TET3</name>
</gene>
<dbReference type="Ensembl" id="ENSATET00000046185.2">
    <property type="protein sequence ID" value="ENSATEP00000042640.1"/>
    <property type="gene ID" value="ENSATEG00000029028.2"/>
</dbReference>
<feature type="compositionally biased region" description="Pro residues" evidence="1">
    <location>
        <begin position="450"/>
        <end position="459"/>
    </location>
</feature>
<dbReference type="AlphaFoldDB" id="A0A7N6A691"/>
<feature type="region of interest" description="Disordered" evidence="1">
    <location>
        <begin position="600"/>
        <end position="619"/>
    </location>
</feature>
<organism evidence="3 4">
    <name type="scientific">Anabas testudineus</name>
    <name type="common">Climbing perch</name>
    <name type="synonym">Anthias testudineus</name>
    <dbReference type="NCBI Taxonomy" id="64144"/>
    <lineage>
        <taxon>Eukaryota</taxon>
        <taxon>Metazoa</taxon>
        <taxon>Chordata</taxon>
        <taxon>Craniata</taxon>
        <taxon>Vertebrata</taxon>
        <taxon>Euteleostomi</taxon>
        <taxon>Actinopterygii</taxon>
        <taxon>Neopterygii</taxon>
        <taxon>Teleostei</taxon>
        <taxon>Neoteleostei</taxon>
        <taxon>Acanthomorphata</taxon>
        <taxon>Anabantaria</taxon>
        <taxon>Anabantiformes</taxon>
        <taxon>Anabantoidei</taxon>
        <taxon>Anabantidae</taxon>
        <taxon>Anabas</taxon>
    </lineage>
</organism>
<evidence type="ECO:0008006" key="5">
    <source>
        <dbReference type="Google" id="ProtNLM"/>
    </source>
</evidence>
<sequence length="976" mass="106595">MACSESGARPFLLCLGVLLVGSPFCHCASLTRLKALDTIREGSTLNEGQTTGSGLRHGRLLVGRSSLQGAKLKGTKTTDHLLDVDSDYQADMAWGDEHSRLSPDSAAVQRLLNMQPKVECTGDSMQLQVSNAASSPGSLFFVDRGLRLSPLPLSKLPLSCGYTIRSTQRDLVLVAPYDGCFVALEEDCYVLPLRWLGLPVKMSCPSMRRSSTNPPMVTCHAEGMVVKTEWMVSAAKINVKLRGSWEPLMKASASCGFSVVVHPEGVVISVHYAPCLEKKDGMYTLELTGDGEAKISCPSLSPAQPESTQSPAPKPQDPYQTPKPRPSAIPQAPGLPLTPDTSKGKPDQRPKVIPQPQLPYPYLYPYHAMTETKPTTIVQPISTTSSVIKTTTAPTQPYYPFLFYAQTPPPVALSTQPPVAKPPVEQPAKPSYPFVFYPQPPALVKQPLEKPVPPKPPSPKKPDRHIHPPFYPGPFYHGFSSYDRYQMPMPLKQQTFTPAPQSQASPQPGGPKHPSAYVQLSQRVTTPPSDAKTTGSSVAQTTNGGIVPPGFPQMPPTPCPQVCPSGFSNCCPQIAFHQYLHIVPASFGSKHTGFGNSLGSAHLPQNPTEPMTTQAPTTSTSAPMSLQAQAHGNEYQYLQPPDGTNAAQHRIIPSMPANPEVPVNPYVDDSLYSDWLYPAQNEELLHLPHNQFPSPSNVLLKPRASGGDLLNQMGQVDPYNVQPQTWRNGNKSPGNTNNPTGTFMSYIEQNQQQPSELGHFQDPYYMAQGVHAPTYEKSADPNSVHAQPSTNASNEYTEHDPTMNSLSEPKTYVLLQQGPPGREHNNWNEFPLPFRDFVHVSNPLEQNLAKHHNNIPSSTQKQNQQPKWLRHGMASPLIRNVNNMPGYGDNLGLPFIGPASDGSDFLPLPQEPSTNVAHAKPQFPESLKDLWKPVTPPSSNGEIPPYISGHFNHGVLQQVKGLNQLFQRGNGNQKQK</sequence>
<accession>A0A7N6A691</accession>
<dbReference type="InParanoid" id="A0A7N6A691"/>
<feature type="compositionally biased region" description="Pro residues" evidence="1">
    <location>
        <begin position="312"/>
        <end position="327"/>
    </location>
</feature>
<feature type="signal peptide" evidence="2">
    <location>
        <begin position="1"/>
        <end position="27"/>
    </location>
</feature>
<keyword evidence="2" id="KW-0732">Signal</keyword>
<feature type="compositionally biased region" description="Polar residues" evidence="1">
    <location>
        <begin position="298"/>
        <end position="311"/>
    </location>
</feature>
<feature type="region of interest" description="Disordered" evidence="1">
    <location>
        <begin position="295"/>
        <end position="357"/>
    </location>
</feature>
<feature type="region of interest" description="Disordered" evidence="1">
    <location>
        <begin position="445"/>
        <end position="469"/>
    </location>
</feature>
<protein>
    <recommendedName>
        <fullName evidence="5">ZP domain-containing protein</fullName>
    </recommendedName>
</protein>
<keyword evidence="4" id="KW-1185">Reference proteome</keyword>
<dbReference type="GeneTree" id="ENSGT00940000173998"/>
<feature type="region of interest" description="Disordered" evidence="1">
    <location>
        <begin position="495"/>
        <end position="515"/>
    </location>
</feature>
<reference evidence="3" key="1">
    <citation type="submission" date="2021-04" db="EMBL/GenBank/DDBJ databases">
        <authorList>
            <consortium name="Wellcome Sanger Institute Data Sharing"/>
        </authorList>
    </citation>
    <scope>NUCLEOTIDE SEQUENCE [LARGE SCALE GENOMIC DNA]</scope>
</reference>
<dbReference type="Proteomes" id="UP000265040">
    <property type="component" value="Chromosome 17"/>
</dbReference>
<feature type="compositionally biased region" description="Low complexity" evidence="1">
    <location>
        <begin position="498"/>
        <end position="507"/>
    </location>
</feature>
<evidence type="ECO:0000256" key="2">
    <source>
        <dbReference type="SAM" id="SignalP"/>
    </source>
</evidence>
<reference evidence="3" key="3">
    <citation type="submission" date="2025-09" db="UniProtKB">
        <authorList>
            <consortium name="Ensembl"/>
        </authorList>
    </citation>
    <scope>IDENTIFICATION</scope>
</reference>
<feature type="chain" id="PRO_5030707227" description="ZP domain-containing protein" evidence="2">
    <location>
        <begin position="28"/>
        <end position="976"/>
    </location>
</feature>
<evidence type="ECO:0000313" key="3">
    <source>
        <dbReference type="Ensembl" id="ENSATEP00000042640.1"/>
    </source>
</evidence>
<feature type="compositionally biased region" description="Low complexity" evidence="1">
    <location>
        <begin position="608"/>
        <end position="619"/>
    </location>
</feature>
<reference evidence="3" key="2">
    <citation type="submission" date="2025-08" db="UniProtKB">
        <authorList>
            <consortium name="Ensembl"/>
        </authorList>
    </citation>
    <scope>IDENTIFICATION</scope>
</reference>
<dbReference type="OrthoDB" id="8956920at2759"/>
<evidence type="ECO:0000256" key="1">
    <source>
        <dbReference type="SAM" id="MobiDB-lite"/>
    </source>
</evidence>
<feature type="region of interest" description="Disordered" evidence="1">
    <location>
        <begin position="775"/>
        <end position="806"/>
    </location>
</feature>
<evidence type="ECO:0000313" key="4">
    <source>
        <dbReference type="Proteomes" id="UP000265040"/>
    </source>
</evidence>
<feature type="compositionally biased region" description="Polar residues" evidence="1">
    <location>
        <begin position="780"/>
        <end position="795"/>
    </location>
</feature>